<dbReference type="Pfam" id="PF00566">
    <property type="entry name" value="RabGAP-TBC"/>
    <property type="match status" value="1"/>
</dbReference>
<name>A0A914WGV7_9BILA</name>
<dbReference type="FunFam" id="1.10.10.750:FF:000003">
    <property type="entry name" value="GTPase activating protein (Evi5)"/>
    <property type="match status" value="1"/>
</dbReference>
<dbReference type="Gene3D" id="1.10.10.750">
    <property type="entry name" value="Ypt/Rab-GAP domain of gyp1p, domain 1"/>
    <property type="match status" value="1"/>
</dbReference>
<feature type="region of interest" description="Disordered" evidence="3">
    <location>
        <begin position="258"/>
        <end position="291"/>
    </location>
</feature>
<proteinExistence type="predicted"/>
<feature type="compositionally biased region" description="Low complexity" evidence="3">
    <location>
        <begin position="311"/>
        <end position="335"/>
    </location>
</feature>
<accession>A0A914WGV7</accession>
<dbReference type="PROSITE" id="PS50086">
    <property type="entry name" value="TBC_RABGAP"/>
    <property type="match status" value="1"/>
</dbReference>
<dbReference type="WBParaSite" id="PSAMB.scaffold41size102001.g1068.t1">
    <property type="protein sequence ID" value="PSAMB.scaffold41size102001.g1068.t1"/>
    <property type="gene ID" value="PSAMB.scaffold41size102001.g1068"/>
</dbReference>
<dbReference type="InterPro" id="IPR000195">
    <property type="entry name" value="Rab-GAP-TBC_dom"/>
</dbReference>
<dbReference type="Gene3D" id="1.10.8.270">
    <property type="entry name" value="putative rabgap domain of human tbc1 domain family member 14 like domains"/>
    <property type="match status" value="1"/>
</dbReference>
<feature type="region of interest" description="Disordered" evidence="3">
    <location>
        <begin position="305"/>
        <end position="347"/>
    </location>
</feature>
<evidence type="ECO:0000313" key="5">
    <source>
        <dbReference type="Proteomes" id="UP000887566"/>
    </source>
</evidence>
<dbReference type="GO" id="GO:0005096">
    <property type="term" value="F:GTPase activator activity"/>
    <property type="evidence" value="ECO:0007669"/>
    <property type="project" value="UniProtKB-KW"/>
</dbReference>
<evidence type="ECO:0000256" key="3">
    <source>
        <dbReference type="SAM" id="MobiDB-lite"/>
    </source>
</evidence>
<keyword evidence="1" id="KW-0343">GTPase activation</keyword>
<organism evidence="5 6">
    <name type="scientific">Plectus sambesii</name>
    <dbReference type="NCBI Taxonomy" id="2011161"/>
    <lineage>
        <taxon>Eukaryota</taxon>
        <taxon>Metazoa</taxon>
        <taxon>Ecdysozoa</taxon>
        <taxon>Nematoda</taxon>
        <taxon>Chromadorea</taxon>
        <taxon>Plectida</taxon>
        <taxon>Plectina</taxon>
        <taxon>Plectoidea</taxon>
        <taxon>Plectidae</taxon>
        <taxon>Plectus</taxon>
    </lineage>
</organism>
<evidence type="ECO:0000313" key="6">
    <source>
        <dbReference type="WBParaSite" id="PSAMB.scaffold41size102001.g1068.t1"/>
    </source>
</evidence>
<dbReference type="Proteomes" id="UP000887566">
    <property type="component" value="Unplaced"/>
</dbReference>
<dbReference type="InterPro" id="IPR050302">
    <property type="entry name" value="Rab_GAP_TBC_domain"/>
</dbReference>
<keyword evidence="5" id="KW-1185">Reference proteome</keyword>
<reference evidence="6" key="1">
    <citation type="submission" date="2022-11" db="UniProtKB">
        <authorList>
            <consortium name="WormBaseParasite"/>
        </authorList>
    </citation>
    <scope>IDENTIFICATION</scope>
</reference>
<feature type="compositionally biased region" description="Low complexity" evidence="3">
    <location>
        <begin position="225"/>
        <end position="242"/>
    </location>
</feature>
<dbReference type="InterPro" id="IPR035969">
    <property type="entry name" value="Rab-GAP_TBC_sf"/>
</dbReference>
<protein>
    <submittedName>
        <fullName evidence="6">Rab-GAP TBC domain-containing protein</fullName>
    </submittedName>
</protein>
<feature type="region of interest" description="Disordered" evidence="3">
    <location>
        <begin position="220"/>
        <end position="244"/>
    </location>
</feature>
<dbReference type="PANTHER" id="PTHR47219">
    <property type="entry name" value="RAB GTPASE-ACTIVATING PROTEIN 1-LIKE"/>
    <property type="match status" value="1"/>
</dbReference>
<dbReference type="SUPFAM" id="SSF47923">
    <property type="entry name" value="Ypt/Rab-GAP domain of gyp1p"/>
    <property type="match status" value="1"/>
</dbReference>
<sequence>MAPLSQGPIYCDADVHEGEGRPCTVGRQATVRPACCVPAFGASSLLSVPVCPAMRPPVRADALSLIVTNRCSSVSTARIRRYLCLLVGHTSIEGIGARSAGRYGHIQRAPTGREFSLSGARDGRLGVKRKRDDRRPLLSESAVFRQRRSASAESVRRRVVVRRKVCAVHAARRQVLADGEQRKLRPTNRPTLGGAASPLNTVAVGLYGFEKKDARASIDGDTVVGGSRRAASSPTRRTAGTSVGRVDVEPVMAAVAQRQTSDFGGDTDCETQPPSDCDRSVLDHPSGIPTPAASVLQKMEELNKINEQDTRSVASKKSSSSGSGGPRAPDSPSSSKSRQNSVQPDEADEDLDLWAVWGSLVKNWQVEYKKRPSYIKDMVKQGIPCHFRTIAWQLLSGADVAAIHDAYAIHMRTSSPHEKVIVRDISRTYPELEFFKDSGRGQQSLFNVIKAYSLHDAEVGYCQGGMKRLVLRAVFLAAHPVAFPADRLLPQRLARG</sequence>
<keyword evidence="2" id="KW-0175">Coiled coil</keyword>
<feature type="domain" description="Rab-GAP TBC" evidence="4">
    <location>
        <begin position="382"/>
        <end position="496"/>
    </location>
</feature>
<evidence type="ECO:0000256" key="1">
    <source>
        <dbReference type="ARBA" id="ARBA00022468"/>
    </source>
</evidence>
<dbReference type="AlphaFoldDB" id="A0A914WGV7"/>
<evidence type="ECO:0000259" key="4">
    <source>
        <dbReference type="PROSITE" id="PS50086"/>
    </source>
</evidence>
<dbReference type="GO" id="GO:0031267">
    <property type="term" value="F:small GTPase binding"/>
    <property type="evidence" value="ECO:0007669"/>
    <property type="project" value="TreeGrafter"/>
</dbReference>
<dbReference type="PANTHER" id="PTHR47219:SF22">
    <property type="entry name" value="RAB-GAP TBC DOMAIN-CONTAINING PROTEIN"/>
    <property type="match status" value="1"/>
</dbReference>
<evidence type="ECO:0000256" key="2">
    <source>
        <dbReference type="ARBA" id="ARBA00023054"/>
    </source>
</evidence>